<evidence type="ECO:0000256" key="2">
    <source>
        <dbReference type="ARBA" id="ARBA00005236"/>
    </source>
</evidence>
<evidence type="ECO:0000259" key="9">
    <source>
        <dbReference type="Pfam" id="PF12704"/>
    </source>
</evidence>
<keyword evidence="5 7" id="KW-1133">Transmembrane helix</keyword>
<dbReference type="GO" id="GO:0044874">
    <property type="term" value="P:lipoprotein localization to outer membrane"/>
    <property type="evidence" value="ECO:0007669"/>
    <property type="project" value="TreeGrafter"/>
</dbReference>
<evidence type="ECO:0000313" key="10">
    <source>
        <dbReference type="EMBL" id="HAV92610.1"/>
    </source>
</evidence>
<evidence type="ECO:0000256" key="1">
    <source>
        <dbReference type="ARBA" id="ARBA00004651"/>
    </source>
</evidence>
<feature type="transmembrane region" description="Helical" evidence="7">
    <location>
        <begin position="326"/>
        <end position="346"/>
    </location>
</feature>
<evidence type="ECO:0000256" key="6">
    <source>
        <dbReference type="ARBA" id="ARBA00023136"/>
    </source>
</evidence>
<dbReference type="AlphaFoldDB" id="A0A350HAP4"/>
<feature type="domain" description="MacB-like periplasmic core" evidence="9">
    <location>
        <begin position="19"/>
        <end position="240"/>
    </location>
</feature>
<comment type="similarity">
    <text evidence="2">Belongs to the ABC-4 integral membrane protein family. LolC/E subfamily.</text>
</comment>
<accession>A0A350HAP4</accession>
<keyword evidence="3" id="KW-1003">Cell membrane</keyword>
<organism evidence="10 11">
    <name type="scientific">candidate division WOR-3 bacterium</name>
    <dbReference type="NCBI Taxonomy" id="2052148"/>
    <lineage>
        <taxon>Bacteria</taxon>
        <taxon>Bacteria division WOR-3</taxon>
    </lineage>
</organism>
<evidence type="ECO:0000259" key="8">
    <source>
        <dbReference type="Pfam" id="PF02687"/>
    </source>
</evidence>
<feature type="transmembrane region" description="Helical" evidence="7">
    <location>
        <begin position="20"/>
        <end position="43"/>
    </location>
</feature>
<dbReference type="PANTHER" id="PTHR30489">
    <property type="entry name" value="LIPOPROTEIN-RELEASING SYSTEM TRANSMEMBRANE PROTEIN LOLE"/>
    <property type="match status" value="1"/>
</dbReference>
<protein>
    <recommendedName>
        <fullName evidence="12">ABC transporter permease</fullName>
    </recommendedName>
</protein>
<gene>
    <name evidence="10" type="ORF">DCW38_05455</name>
</gene>
<dbReference type="InterPro" id="IPR051447">
    <property type="entry name" value="Lipoprotein-release_system"/>
</dbReference>
<reference evidence="10 11" key="1">
    <citation type="journal article" date="2018" name="Nat. Biotechnol.">
        <title>A standardized bacterial taxonomy based on genome phylogeny substantially revises the tree of life.</title>
        <authorList>
            <person name="Parks D.H."/>
            <person name="Chuvochina M."/>
            <person name="Waite D.W."/>
            <person name="Rinke C."/>
            <person name="Skarshewski A."/>
            <person name="Chaumeil P.A."/>
            <person name="Hugenholtz P."/>
        </authorList>
    </citation>
    <scope>NUCLEOTIDE SEQUENCE [LARGE SCALE GENOMIC DNA]</scope>
    <source>
        <strain evidence="10">UBA9956</strain>
    </source>
</reference>
<feature type="transmembrane region" description="Helical" evidence="7">
    <location>
        <begin position="273"/>
        <end position="295"/>
    </location>
</feature>
<evidence type="ECO:0008006" key="12">
    <source>
        <dbReference type="Google" id="ProtNLM"/>
    </source>
</evidence>
<evidence type="ECO:0000256" key="3">
    <source>
        <dbReference type="ARBA" id="ARBA00022475"/>
    </source>
</evidence>
<comment type="caution">
    <text evidence="10">The sequence shown here is derived from an EMBL/GenBank/DDBJ whole genome shotgun (WGS) entry which is preliminary data.</text>
</comment>
<sequence length="409" mass="46080">MMYWVNLAFKNIMRKKQRTVLTMLPIIFGTAILIFILSMLAGVNNDSKLNLRNYESSDLRIVHREFSLEKKGFGVQETFSIPDDIIEYLEKSEIVYGFAPEVIFIGNLSDGRNKMPVICRGVDYNSYKKVFLTFEKVYPTLESFQNGRVLIGEDIYKWYEMPYDSIFILQSRTGGGTFDAIDLYYDGIVATGNPKIDRTTVYINISDADKFLNLNSRVSSIAIKLKKDTSLDKLIKDLKPLMEHHPDLKLISWEDMAVDIIAIDSAKKYSSSIIIFIVLIIGGVGIANTILLSVYERMKEIGTMRAMGASNATLVKMFVFEGASMGILASIIGMLIGTALMAYISFIGMDMGNYIKDIDIGYPIRSLFRGSFDLMITFKAGLFGLIIGIAASFYPAYRVVKENIIRTLK</sequence>
<dbReference type="GO" id="GO:0098797">
    <property type="term" value="C:plasma membrane protein complex"/>
    <property type="evidence" value="ECO:0007669"/>
    <property type="project" value="TreeGrafter"/>
</dbReference>
<evidence type="ECO:0000256" key="5">
    <source>
        <dbReference type="ARBA" id="ARBA00022989"/>
    </source>
</evidence>
<dbReference type="EMBL" id="DMZY01000162">
    <property type="protein sequence ID" value="HAV92610.1"/>
    <property type="molecule type" value="Genomic_DNA"/>
</dbReference>
<keyword evidence="6 7" id="KW-0472">Membrane</keyword>
<dbReference type="PANTHER" id="PTHR30489:SF0">
    <property type="entry name" value="LIPOPROTEIN-RELEASING SYSTEM TRANSMEMBRANE PROTEIN LOLE"/>
    <property type="match status" value="1"/>
</dbReference>
<evidence type="ECO:0000313" key="11">
    <source>
        <dbReference type="Proteomes" id="UP000264062"/>
    </source>
</evidence>
<evidence type="ECO:0000256" key="7">
    <source>
        <dbReference type="SAM" id="Phobius"/>
    </source>
</evidence>
<dbReference type="InterPro" id="IPR003838">
    <property type="entry name" value="ABC3_permease_C"/>
</dbReference>
<dbReference type="Pfam" id="PF02687">
    <property type="entry name" value="FtsX"/>
    <property type="match status" value="1"/>
</dbReference>
<comment type="subcellular location">
    <subcellularLocation>
        <location evidence="1">Cell membrane</location>
        <topology evidence="1">Multi-pass membrane protein</topology>
    </subcellularLocation>
</comment>
<dbReference type="Proteomes" id="UP000264062">
    <property type="component" value="Unassembled WGS sequence"/>
</dbReference>
<keyword evidence="4 7" id="KW-0812">Transmembrane</keyword>
<proteinExistence type="inferred from homology"/>
<dbReference type="InterPro" id="IPR025857">
    <property type="entry name" value="MacB_PCD"/>
</dbReference>
<name>A0A350HAP4_UNCW3</name>
<evidence type="ECO:0000256" key="4">
    <source>
        <dbReference type="ARBA" id="ARBA00022692"/>
    </source>
</evidence>
<dbReference type="Pfam" id="PF12704">
    <property type="entry name" value="MacB_PCD"/>
    <property type="match status" value="1"/>
</dbReference>
<feature type="transmembrane region" description="Helical" evidence="7">
    <location>
        <begin position="376"/>
        <end position="397"/>
    </location>
</feature>
<feature type="domain" description="ABC3 transporter permease C-terminal" evidence="8">
    <location>
        <begin position="273"/>
        <end position="404"/>
    </location>
</feature>